<protein>
    <submittedName>
        <fullName evidence="1">Uncharacterized protein</fullName>
    </submittedName>
</protein>
<evidence type="ECO:0000313" key="2">
    <source>
        <dbReference type="Proteomes" id="UP000308600"/>
    </source>
</evidence>
<evidence type="ECO:0000313" key="1">
    <source>
        <dbReference type="EMBL" id="TFK75243.1"/>
    </source>
</evidence>
<dbReference type="Proteomes" id="UP000308600">
    <property type="component" value="Unassembled WGS sequence"/>
</dbReference>
<proteinExistence type="predicted"/>
<dbReference type="EMBL" id="ML208264">
    <property type="protein sequence ID" value="TFK75243.1"/>
    <property type="molecule type" value="Genomic_DNA"/>
</dbReference>
<keyword evidence="2" id="KW-1185">Reference proteome</keyword>
<name>A0ACD3BB03_9AGAR</name>
<organism evidence="1 2">
    <name type="scientific">Pluteus cervinus</name>
    <dbReference type="NCBI Taxonomy" id="181527"/>
    <lineage>
        <taxon>Eukaryota</taxon>
        <taxon>Fungi</taxon>
        <taxon>Dikarya</taxon>
        <taxon>Basidiomycota</taxon>
        <taxon>Agaricomycotina</taxon>
        <taxon>Agaricomycetes</taxon>
        <taxon>Agaricomycetidae</taxon>
        <taxon>Agaricales</taxon>
        <taxon>Pluteineae</taxon>
        <taxon>Pluteaceae</taxon>
        <taxon>Pluteus</taxon>
    </lineage>
</organism>
<reference evidence="1 2" key="1">
    <citation type="journal article" date="2019" name="Nat. Ecol. Evol.">
        <title>Megaphylogeny resolves global patterns of mushroom evolution.</title>
        <authorList>
            <person name="Varga T."/>
            <person name="Krizsan K."/>
            <person name="Foldi C."/>
            <person name="Dima B."/>
            <person name="Sanchez-Garcia M."/>
            <person name="Sanchez-Ramirez S."/>
            <person name="Szollosi G.J."/>
            <person name="Szarkandi J.G."/>
            <person name="Papp V."/>
            <person name="Albert L."/>
            <person name="Andreopoulos W."/>
            <person name="Angelini C."/>
            <person name="Antonin V."/>
            <person name="Barry K.W."/>
            <person name="Bougher N.L."/>
            <person name="Buchanan P."/>
            <person name="Buyck B."/>
            <person name="Bense V."/>
            <person name="Catcheside P."/>
            <person name="Chovatia M."/>
            <person name="Cooper J."/>
            <person name="Damon W."/>
            <person name="Desjardin D."/>
            <person name="Finy P."/>
            <person name="Geml J."/>
            <person name="Haridas S."/>
            <person name="Hughes K."/>
            <person name="Justo A."/>
            <person name="Karasinski D."/>
            <person name="Kautmanova I."/>
            <person name="Kiss B."/>
            <person name="Kocsube S."/>
            <person name="Kotiranta H."/>
            <person name="LaButti K.M."/>
            <person name="Lechner B.E."/>
            <person name="Liimatainen K."/>
            <person name="Lipzen A."/>
            <person name="Lukacs Z."/>
            <person name="Mihaltcheva S."/>
            <person name="Morgado L.N."/>
            <person name="Niskanen T."/>
            <person name="Noordeloos M.E."/>
            <person name="Ohm R.A."/>
            <person name="Ortiz-Santana B."/>
            <person name="Ovrebo C."/>
            <person name="Racz N."/>
            <person name="Riley R."/>
            <person name="Savchenko A."/>
            <person name="Shiryaev A."/>
            <person name="Soop K."/>
            <person name="Spirin V."/>
            <person name="Szebenyi C."/>
            <person name="Tomsovsky M."/>
            <person name="Tulloss R.E."/>
            <person name="Uehling J."/>
            <person name="Grigoriev I.V."/>
            <person name="Vagvolgyi C."/>
            <person name="Papp T."/>
            <person name="Martin F.M."/>
            <person name="Miettinen O."/>
            <person name="Hibbett D.S."/>
            <person name="Nagy L.G."/>
        </authorList>
    </citation>
    <scope>NUCLEOTIDE SEQUENCE [LARGE SCALE GENOMIC DNA]</scope>
    <source>
        <strain evidence="1 2">NL-1719</strain>
    </source>
</reference>
<gene>
    <name evidence="1" type="ORF">BDN72DRAFT_565284</name>
</gene>
<accession>A0ACD3BB03</accession>
<sequence length="117" mass="12483">MEMEDGPPPAKRRANSRAPSDGREAPSISKVKVSAGRSSSAMPSGSSVVERRKLAGERRAASVQRLGEVAEEDEEEAEGGVKKKKMRKINIFGSSDAAASFNFGSQVRTPPPRSGRI</sequence>